<feature type="non-terminal residue" evidence="1">
    <location>
        <position position="62"/>
    </location>
</feature>
<accession>A0A816SJY0</accession>
<evidence type="ECO:0000313" key="2">
    <source>
        <dbReference type="EMBL" id="CAF5229494.1"/>
    </source>
</evidence>
<dbReference type="EMBL" id="CAJNRE010009827">
    <property type="protein sequence ID" value="CAF2085895.1"/>
    <property type="molecule type" value="Genomic_DNA"/>
</dbReference>
<protein>
    <submittedName>
        <fullName evidence="1">Uncharacterized protein</fullName>
    </submittedName>
</protein>
<dbReference type="EMBL" id="CAJOBI010370669">
    <property type="protein sequence ID" value="CAF5229494.1"/>
    <property type="molecule type" value="Genomic_DNA"/>
</dbReference>
<name>A0A816SJY0_9BILA</name>
<organism evidence="1 3">
    <name type="scientific">Rotaria magnacalcarata</name>
    <dbReference type="NCBI Taxonomy" id="392030"/>
    <lineage>
        <taxon>Eukaryota</taxon>
        <taxon>Metazoa</taxon>
        <taxon>Spiralia</taxon>
        <taxon>Gnathifera</taxon>
        <taxon>Rotifera</taxon>
        <taxon>Eurotatoria</taxon>
        <taxon>Bdelloidea</taxon>
        <taxon>Philodinida</taxon>
        <taxon>Philodinidae</taxon>
        <taxon>Rotaria</taxon>
    </lineage>
</organism>
<evidence type="ECO:0000313" key="3">
    <source>
        <dbReference type="Proteomes" id="UP000663824"/>
    </source>
</evidence>
<evidence type="ECO:0000313" key="1">
    <source>
        <dbReference type="EMBL" id="CAF2085895.1"/>
    </source>
</evidence>
<proteinExistence type="predicted"/>
<reference evidence="1" key="1">
    <citation type="submission" date="2021-02" db="EMBL/GenBank/DDBJ databases">
        <authorList>
            <person name="Nowell W R."/>
        </authorList>
    </citation>
    <scope>NUCLEOTIDE SEQUENCE</scope>
</reference>
<dbReference type="Proteomes" id="UP000676336">
    <property type="component" value="Unassembled WGS sequence"/>
</dbReference>
<comment type="caution">
    <text evidence="1">The sequence shown here is derived from an EMBL/GenBank/DDBJ whole genome shotgun (WGS) entry which is preliminary data.</text>
</comment>
<dbReference type="AlphaFoldDB" id="A0A816SJY0"/>
<sequence>HTSDILPIASFASSQISSSTVKESTLFDQVYGGGRRRPAMISLNVQWVPVNDRSGAYQWNGT</sequence>
<gene>
    <name evidence="1" type="ORF">MBJ925_LOCUS19502</name>
    <name evidence="2" type="ORF">SMN809_LOCUS86414</name>
</gene>
<feature type="non-terminal residue" evidence="1">
    <location>
        <position position="1"/>
    </location>
</feature>
<dbReference type="Proteomes" id="UP000663824">
    <property type="component" value="Unassembled WGS sequence"/>
</dbReference>